<feature type="binding site" evidence="8">
    <location>
        <position position="67"/>
    </location>
    <ligand>
        <name>tRNA</name>
        <dbReference type="ChEBI" id="CHEBI:17843"/>
    </ligand>
</feature>
<dbReference type="GO" id="GO:0004045">
    <property type="term" value="F:peptidyl-tRNA hydrolase activity"/>
    <property type="evidence" value="ECO:0007669"/>
    <property type="project" value="UniProtKB-UniRule"/>
</dbReference>
<dbReference type="OrthoDB" id="9800507at2"/>
<proteinExistence type="inferred from homology"/>
<dbReference type="NCBIfam" id="TIGR00447">
    <property type="entry name" value="pth"/>
    <property type="match status" value="1"/>
</dbReference>
<dbReference type="EMBL" id="AYYY01000001">
    <property type="protein sequence ID" value="KRM62756.1"/>
    <property type="molecule type" value="Genomic_DNA"/>
</dbReference>
<dbReference type="GO" id="GO:0006515">
    <property type="term" value="P:protein quality control for misfolded or incompletely synthesized proteins"/>
    <property type="evidence" value="ECO:0007669"/>
    <property type="project" value="UniProtKB-UniRule"/>
</dbReference>
<dbReference type="GO" id="GO:0072344">
    <property type="term" value="P:rescue of stalled ribosome"/>
    <property type="evidence" value="ECO:0007669"/>
    <property type="project" value="UniProtKB-UniRule"/>
</dbReference>
<protein>
    <recommendedName>
        <fullName evidence="7 8">Peptidyl-tRNA hydrolase</fullName>
        <shortName evidence="8">Pth</shortName>
        <ecNumber evidence="1 8">3.1.1.29</ecNumber>
    </recommendedName>
</protein>
<dbReference type="SUPFAM" id="SSF53178">
    <property type="entry name" value="Peptidyl-tRNA hydrolase-like"/>
    <property type="match status" value="1"/>
</dbReference>
<dbReference type="PROSITE" id="PS01195">
    <property type="entry name" value="PEPT_TRNA_HYDROL_1"/>
    <property type="match status" value="1"/>
</dbReference>
<dbReference type="GO" id="GO:0000049">
    <property type="term" value="F:tRNA binding"/>
    <property type="evidence" value="ECO:0007669"/>
    <property type="project" value="UniProtKB-UniRule"/>
</dbReference>
<comment type="subcellular location">
    <subcellularLocation>
        <location evidence="8">Cytoplasm</location>
    </subcellularLocation>
</comment>
<dbReference type="PATRIC" id="fig|1423813.3.peg.1209"/>
<feature type="site" description="Discriminates between blocked and unblocked aminoacyl-tRNA" evidence="8">
    <location>
        <position position="9"/>
    </location>
</feature>
<keyword evidence="4 8" id="KW-0694">RNA-binding</keyword>
<evidence type="ECO:0000256" key="3">
    <source>
        <dbReference type="ARBA" id="ARBA00022801"/>
    </source>
</evidence>
<dbReference type="Pfam" id="PF01195">
    <property type="entry name" value="Pept_tRNA_hydro"/>
    <property type="match status" value="1"/>
</dbReference>
<keyword evidence="2 8" id="KW-0820">tRNA-binding</keyword>
<dbReference type="EC" id="3.1.1.29" evidence="1 8"/>
<comment type="function">
    <text evidence="8">Hydrolyzes ribosome-free peptidyl-tRNAs (with 1 or more amino acids incorporated), which drop off the ribosome during protein synthesis, or as a result of ribosome stalling.</text>
</comment>
<feature type="binding site" evidence="8">
    <location>
        <position position="14"/>
    </location>
    <ligand>
        <name>tRNA</name>
        <dbReference type="ChEBI" id="CHEBI:17843"/>
    </ligand>
</feature>
<evidence type="ECO:0000256" key="4">
    <source>
        <dbReference type="ARBA" id="ARBA00022884"/>
    </source>
</evidence>
<dbReference type="RefSeq" id="WP_057777015.1">
    <property type="nucleotide sequence ID" value="NZ_AYYY01000001.1"/>
</dbReference>
<accession>A0A0R2AAT0</accession>
<dbReference type="HAMAP" id="MF_00083">
    <property type="entry name" value="Pept_tRNA_hydro_bact"/>
    <property type="match status" value="1"/>
</dbReference>
<evidence type="ECO:0000256" key="10">
    <source>
        <dbReference type="RuleBase" id="RU004320"/>
    </source>
</evidence>
<dbReference type="STRING" id="1423813.FC26_GL001187"/>
<keyword evidence="8" id="KW-0963">Cytoplasm</keyword>
<evidence type="ECO:0000256" key="9">
    <source>
        <dbReference type="RuleBase" id="RU000673"/>
    </source>
</evidence>
<evidence type="ECO:0000313" key="12">
    <source>
        <dbReference type="Proteomes" id="UP000051733"/>
    </source>
</evidence>
<evidence type="ECO:0000256" key="2">
    <source>
        <dbReference type="ARBA" id="ARBA00022555"/>
    </source>
</evidence>
<dbReference type="FunFam" id="3.40.50.1470:FF:000001">
    <property type="entry name" value="Peptidyl-tRNA hydrolase"/>
    <property type="match status" value="1"/>
</dbReference>
<name>A0A0R2AAT0_9LACO</name>
<comment type="similarity">
    <text evidence="5 8 10">Belongs to the PTH family.</text>
</comment>
<feature type="binding site" evidence="8">
    <location>
        <position position="65"/>
    </location>
    <ligand>
        <name>tRNA</name>
        <dbReference type="ChEBI" id="CHEBI:17843"/>
    </ligand>
</feature>
<dbReference type="PROSITE" id="PS01196">
    <property type="entry name" value="PEPT_TRNA_HYDROL_2"/>
    <property type="match status" value="1"/>
</dbReference>
<dbReference type="Proteomes" id="UP000051733">
    <property type="component" value="Unassembled WGS sequence"/>
</dbReference>
<dbReference type="PANTHER" id="PTHR17224">
    <property type="entry name" value="PEPTIDYL-TRNA HYDROLASE"/>
    <property type="match status" value="1"/>
</dbReference>
<dbReference type="InterPro" id="IPR018171">
    <property type="entry name" value="Pept_tRNA_hydro_CS"/>
</dbReference>
<organism evidence="11 12">
    <name type="scientific">Paucilactobacillus vaccinostercus DSM 20634</name>
    <dbReference type="NCBI Taxonomy" id="1423813"/>
    <lineage>
        <taxon>Bacteria</taxon>
        <taxon>Bacillati</taxon>
        <taxon>Bacillota</taxon>
        <taxon>Bacilli</taxon>
        <taxon>Lactobacillales</taxon>
        <taxon>Lactobacillaceae</taxon>
        <taxon>Paucilactobacillus</taxon>
    </lineage>
</organism>
<gene>
    <name evidence="8" type="primary">pth</name>
    <name evidence="11" type="ORF">FC26_GL001187</name>
</gene>
<evidence type="ECO:0000256" key="5">
    <source>
        <dbReference type="ARBA" id="ARBA00038063"/>
    </source>
</evidence>
<keyword evidence="12" id="KW-1185">Reference proteome</keyword>
<evidence type="ECO:0000256" key="1">
    <source>
        <dbReference type="ARBA" id="ARBA00013260"/>
    </source>
</evidence>
<evidence type="ECO:0000256" key="6">
    <source>
        <dbReference type="ARBA" id="ARBA00048707"/>
    </source>
</evidence>
<keyword evidence="3 8" id="KW-0378">Hydrolase</keyword>
<comment type="catalytic activity">
    <reaction evidence="6 8 9">
        <text>an N-acyl-L-alpha-aminoacyl-tRNA + H2O = an N-acyl-L-amino acid + a tRNA + H(+)</text>
        <dbReference type="Rhea" id="RHEA:54448"/>
        <dbReference type="Rhea" id="RHEA-COMP:10123"/>
        <dbReference type="Rhea" id="RHEA-COMP:13883"/>
        <dbReference type="ChEBI" id="CHEBI:15377"/>
        <dbReference type="ChEBI" id="CHEBI:15378"/>
        <dbReference type="ChEBI" id="CHEBI:59874"/>
        <dbReference type="ChEBI" id="CHEBI:78442"/>
        <dbReference type="ChEBI" id="CHEBI:138191"/>
        <dbReference type="EC" id="3.1.1.29"/>
    </reaction>
</comment>
<sequence length="186" mass="20845">MKIIVGLGNIGLQYDGTRHNTGFMVVDQLAADHQLAFKQVSKMEAMIATGQINGHKVLLVKPTTFMNESGRAVRPIMDYYDVEIEDLVIIHDDMDLPVGKIRLKKKGSAGGHNGLKSLISHLGTQHFNRVKVGIEHPNKQSVVNYVLGKFKPEQQAPFSDSKIEAERAIEEWLDGKTFDQLMNEYN</sequence>
<evidence type="ECO:0000313" key="11">
    <source>
        <dbReference type="EMBL" id="KRM62756.1"/>
    </source>
</evidence>
<comment type="subunit">
    <text evidence="8">Monomer.</text>
</comment>
<reference evidence="11 12" key="1">
    <citation type="journal article" date="2015" name="Genome Announc.">
        <title>Expanding the biotechnology potential of lactobacilli through comparative genomics of 213 strains and associated genera.</title>
        <authorList>
            <person name="Sun Z."/>
            <person name="Harris H.M."/>
            <person name="McCann A."/>
            <person name="Guo C."/>
            <person name="Argimon S."/>
            <person name="Zhang W."/>
            <person name="Yang X."/>
            <person name="Jeffery I.B."/>
            <person name="Cooney J.C."/>
            <person name="Kagawa T.F."/>
            <person name="Liu W."/>
            <person name="Song Y."/>
            <person name="Salvetti E."/>
            <person name="Wrobel A."/>
            <person name="Rasinkangas P."/>
            <person name="Parkhill J."/>
            <person name="Rea M.C."/>
            <person name="O'Sullivan O."/>
            <person name="Ritari J."/>
            <person name="Douillard F.P."/>
            <person name="Paul Ross R."/>
            <person name="Yang R."/>
            <person name="Briner A.E."/>
            <person name="Felis G.E."/>
            <person name="de Vos W.M."/>
            <person name="Barrangou R."/>
            <person name="Klaenhammer T.R."/>
            <person name="Caufield P.W."/>
            <person name="Cui Y."/>
            <person name="Zhang H."/>
            <person name="O'Toole P.W."/>
        </authorList>
    </citation>
    <scope>NUCLEOTIDE SEQUENCE [LARGE SCALE GENOMIC DNA]</scope>
    <source>
        <strain evidence="11 12">DSM 20634</strain>
    </source>
</reference>
<dbReference type="CDD" id="cd00462">
    <property type="entry name" value="PTH"/>
    <property type="match status" value="1"/>
</dbReference>
<dbReference type="Gene3D" id="3.40.50.1470">
    <property type="entry name" value="Peptidyl-tRNA hydrolase"/>
    <property type="match status" value="1"/>
</dbReference>
<comment type="caution">
    <text evidence="11">The sequence shown here is derived from an EMBL/GenBank/DDBJ whole genome shotgun (WGS) entry which is preliminary data.</text>
</comment>
<dbReference type="PANTHER" id="PTHR17224:SF1">
    <property type="entry name" value="PEPTIDYL-TRNA HYDROLASE"/>
    <property type="match status" value="1"/>
</dbReference>
<feature type="binding site" evidence="8">
    <location>
        <position position="113"/>
    </location>
    <ligand>
        <name>tRNA</name>
        <dbReference type="ChEBI" id="CHEBI:17843"/>
    </ligand>
</feature>
<dbReference type="AlphaFoldDB" id="A0A0R2AAT0"/>
<comment type="function">
    <text evidence="8">Catalyzes the release of premature peptidyl moieties from peptidyl-tRNA molecules trapped in stalled 50S ribosomal subunits, and thus maintains levels of free tRNAs and 50S ribosomes.</text>
</comment>
<dbReference type="InterPro" id="IPR036416">
    <property type="entry name" value="Pept_tRNA_hydro_sf"/>
</dbReference>
<dbReference type="InterPro" id="IPR001328">
    <property type="entry name" value="Pept_tRNA_hydro"/>
</dbReference>
<evidence type="ECO:0000256" key="8">
    <source>
        <dbReference type="HAMAP-Rule" id="MF_00083"/>
    </source>
</evidence>
<feature type="site" description="Stabilizes the basic form of H active site to accept a proton" evidence="8">
    <location>
        <position position="92"/>
    </location>
</feature>
<feature type="active site" description="Proton acceptor" evidence="8">
    <location>
        <position position="19"/>
    </location>
</feature>
<dbReference type="GO" id="GO:0005737">
    <property type="term" value="C:cytoplasm"/>
    <property type="evidence" value="ECO:0007669"/>
    <property type="project" value="UniProtKB-SubCell"/>
</dbReference>
<evidence type="ECO:0000256" key="7">
    <source>
        <dbReference type="ARBA" id="ARBA00050038"/>
    </source>
</evidence>